<dbReference type="Proteomes" id="UP001163321">
    <property type="component" value="Chromosome 4"/>
</dbReference>
<proteinExistence type="predicted"/>
<dbReference type="EMBL" id="CM047583">
    <property type="protein sequence ID" value="KAI9913627.1"/>
    <property type="molecule type" value="Genomic_DNA"/>
</dbReference>
<protein>
    <submittedName>
        <fullName evidence="1">Uncharacterized protein</fullName>
    </submittedName>
</protein>
<comment type="caution">
    <text evidence="1">The sequence shown here is derived from an EMBL/GenBank/DDBJ whole genome shotgun (WGS) entry which is preliminary data.</text>
</comment>
<accession>A0ACC0W4H9</accession>
<evidence type="ECO:0000313" key="1">
    <source>
        <dbReference type="EMBL" id="KAI9913627.1"/>
    </source>
</evidence>
<evidence type="ECO:0000313" key="2">
    <source>
        <dbReference type="Proteomes" id="UP001163321"/>
    </source>
</evidence>
<keyword evidence="2" id="KW-1185">Reference proteome</keyword>
<organism evidence="1 2">
    <name type="scientific">Peronosclerospora sorghi</name>
    <dbReference type="NCBI Taxonomy" id="230839"/>
    <lineage>
        <taxon>Eukaryota</taxon>
        <taxon>Sar</taxon>
        <taxon>Stramenopiles</taxon>
        <taxon>Oomycota</taxon>
        <taxon>Peronosporomycetes</taxon>
        <taxon>Peronosporales</taxon>
        <taxon>Peronosporaceae</taxon>
        <taxon>Peronosclerospora</taxon>
    </lineage>
</organism>
<gene>
    <name evidence="1" type="ORF">PsorP6_006710</name>
</gene>
<reference evidence="1 2" key="1">
    <citation type="journal article" date="2022" name="bioRxiv">
        <title>The genome of the oomycete Peronosclerospora sorghi, a cosmopolitan pathogen of maize and sorghum, is inflated with dispersed pseudogenes.</title>
        <authorList>
            <person name="Fletcher K."/>
            <person name="Martin F."/>
            <person name="Isakeit T."/>
            <person name="Cavanaugh K."/>
            <person name="Magill C."/>
            <person name="Michelmore R."/>
        </authorList>
    </citation>
    <scope>NUCLEOTIDE SEQUENCE [LARGE SCALE GENOMIC DNA]</scope>
    <source>
        <strain evidence="1">P6</strain>
    </source>
</reference>
<sequence length="111" mass="12342">METALPFTTVDKRTRGGCCSQGPAAIWDRISFQNERSGILTDRTGPLSRRFADNKERASMIIWAGFSAAGKPKLGVQQSKARGNLIRADTLRSRIDLKVPSVARRKRIIEL</sequence>
<name>A0ACC0W4H9_9STRA</name>